<organism evidence="3 4">
    <name type="scientific">Propionigenium maris DSM 9537</name>
    <dbReference type="NCBI Taxonomy" id="1123000"/>
    <lineage>
        <taxon>Bacteria</taxon>
        <taxon>Fusobacteriati</taxon>
        <taxon>Fusobacteriota</taxon>
        <taxon>Fusobacteriia</taxon>
        <taxon>Fusobacteriales</taxon>
        <taxon>Fusobacteriaceae</taxon>
        <taxon>Propionigenium</taxon>
    </lineage>
</organism>
<reference evidence="3" key="1">
    <citation type="submission" date="2022-12" db="EMBL/GenBank/DDBJ databases">
        <title>Reference genome sequencing for broad-spectrum identification of bacterial and archaeal isolates by mass spectrometry.</title>
        <authorList>
            <person name="Sekiguchi Y."/>
            <person name="Tourlousse D.M."/>
        </authorList>
    </citation>
    <scope>NUCLEOTIDE SEQUENCE</scope>
    <source>
        <strain evidence="3">10succ1</strain>
    </source>
</reference>
<evidence type="ECO:0000256" key="2">
    <source>
        <dbReference type="SAM" id="Phobius"/>
    </source>
</evidence>
<comment type="caution">
    <text evidence="3">The sequence shown here is derived from an EMBL/GenBank/DDBJ whole genome shotgun (WGS) entry which is preliminary data.</text>
</comment>
<dbReference type="EMBL" id="BSDY01000033">
    <property type="protein sequence ID" value="GLI58084.1"/>
    <property type="molecule type" value="Genomic_DNA"/>
</dbReference>
<evidence type="ECO:0000313" key="3">
    <source>
        <dbReference type="EMBL" id="GLI58084.1"/>
    </source>
</evidence>
<keyword evidence="2" id="KW-1133">Transmembrane helix</keyword>
<gene>
    <name evidence="3" type="ORF">PM10SUCC1_35980</name>
</gene>
<keyword evidence="2" id="KW-0812">Transmembrane</keyword>
<feature type="region of interest" description="Disordered" evidence="1">
    <location>
        <begin position="131"/>
        <end position="201"/>
    </location>
</feature>
<evidence type="ECO:0000256" key="1">
    <source>
        <dbReference type="SAM" id="MobiDB-lite"/>
    </source>
</evidence>
<name>A0A9W6LPJ6_9FUSO</name>
<dbReference type="AlphaFoldDB" id="A0A9W6LPJ6"/>
<evidence type="ECO:0000313" key="4">
    <source>
        <dbReference type="Proteomes" id="UP001144471"/>
    </source>
</evidence>
<feature type="transmembrane region" description="Helical" evidence="2">
    <location>
        <begin position="5"/>
        <end position="21"/>
    </location>
</feature>
<keyword evidence="2" id="KW-0472">Membrane</keyword>
<accession>A0A9W6LPJ6</accession>
<dbReference type="RefSeq" id="WP_281837757.1">
    <property type="nucleotide sequence ID" value="NZ_BSDY01000033.1"/>
</dbReference>
<protein>
    <submittedName>
        <fullName evidence="3">Uncharacterized protein</fullName>
    </submittedName>
</protein>
<proteinExistence type="predicted"/>
<sequence>MKKVFFIIISIVIIFTGYYLYTKEFWEPKSSYTGGEVASVAELQEKVEDVKEELREKGEYRCCIPNDCAWCAIYMGHCVCADLVEVEGREQSCPECAAAWDRKRGKIPGVDPDAVEVITFGVYGFENEGKHYHPPLKGEGEGSVENHHHGEEVHHNTIPEEGHAENHHHDNDAHHSSEETELEKKPLSHDEIHKSGTEHSH</sequence>
<dbReference type="Proteomes" id="UP001144471">
    <property type="component" value="Unassembled WGS sequence"/>
</dbReference>
<keyword evidence="4" id="KW-1185">Reference proteome</keyword>